<gene>
    <name evidence="1" type="ORF">MEDL_61848</name>
</gene>
<dbReference type="AlphaFoldDB" id="A0A8S3UX08"/>
<dbReference type="EMBL" id="CAJPWZ010003036">
    <property type="protein sequence ID" value="CAG2250115.1"/>
    <property type="molecule type" value="Genomic_DNA"/>
</dbReference>
<evidence type="ECO:0000313" key="1">
    <source>
        <dbReference type="EMBL" id="CAG2250115.1"/>
    </source>
</evidence>
<protein>
    <submittedName>
        <fullName evidence="1">Uncharacterized protein</fullName>
    </submittedName>
</protein>
<dbReference type="OrthoDB" id="6143645at2759"/>
<proteinExistence type="predicted"/>
<dbReference type="Gene3D" id="1.10.1170.10">
    <property type="entry name" value="Inhibitor Of Apoptosis Protein (2mihbC-IAP-1), Chain A"/>
    <property type="match status" value="1"/>
</dbReference>
<sequence>MDRNRLKKREQQYCTKESHKANNEDCRTWTGQTPEILAEAEFFYKDGVRLQGYKCKIVTSNQNIGSYPFEEHGRISPNCNHVKMKESKQQTFDKKCEEKHTLLIEDFDPADISDYTVVISDNSCSQKLQFDAKTFPSVVVSCSPGYLWQKLGYETAQKPSTTQEYTYPVSDADTFDKHKKNGVTIRTERHCKGVPFQMASQIINPSPGKVIPANSMRLHSKIVQLGRSFTYFSRLIAFLPKGTKQAVCYGNDLVIISPECENVTCTENDCVVICEHGKSICCYKNSLAICSVKCDNVLLENNEIQVSVSFYHQSFINQNFGLLL</sequence>
<reference evidence="1" key="1">
    <citation type="submission" date="2021-03" db="EMBL/GenBank/DDBJ databases">
        <authorList>
            <person name="Bekaert M."/>
        </authorList>
    </citation>
    <scope>NUCLEOTIDE SEQUENCE</scope>
</reference>
<comment type="caution">
    <text evidence="1">The sequence shown here is derived from an EMBL/GenBank/DDBJ whole genome shotgun (WGS) entry which is preliminary data.</text>
</comment>
<organism evidence="1 2">
    <name type="scientific">Mytilus edulis</name>
    <name type="common">Blue mussel</name>
    <dbReference type="NCBI Taxonomy" id="6550"/>
    <lineage>
        <taxon>Eukaryota</taxon>
        <taxon>Metazoa</taxon>
        <taxon>Spiralia</taxon>
        <taxon>Lophotrochozoa</taxon>
        <taxon>Mollusca</taxon>
        <taxon>Bivalvia</taxon>
        <taxon>Autobranchia</taxon>
        <taxon>Pteriomorphia</taxon>
        <taxon>Mytilida</taxon>
        <taxon>Mytiloidea</taxon>
        <taxon>Mytilidae</taxon>
        <taxon>Mytilinae</taxon>
        <taxon>Mytilus</taxon>
    </lineage>
</organism>
<dbReference type="SUPFAM" id="SSF57924">
    <property type="entry name" value="Inhibitor of apoptosis (IAP) repeat"/>
    <property type="match status" value="1"/>
</dbReference>
<name>A0A8S3UX08_MYTED</name>
<keyword evidence="2" id="KW-1185">Reference proteome</keyword>
<evidence type="ECO:0000313" key="2">
    <source>
        <dbReference type="Proteomes" id="UP000683360"/>
    </source>
</evidence>
<dbReference type="Proteomes" id="UP000683360">
    <property type="component" value="Unassembled WGS sequence"/>
</dbReference>
<accession>A0A8S3UX08</accession>